<reference evidence="2 3" key="1">
    <citation type="journal article" date="2016" name="Nat. Commun.">
        <title>Ectomycorrhizal ecology is imprinted in the genome of the dominant symbiotic fungus Cenococcum geophilum.</title>
        <authorList>
            <consortium name="DOE Joint Genome Institute"/>
            <person name="Peter M."/>
            <person name="Kohler A."/>
            <person name="Ohm R.A."/>
            <person name="Kuo A."/>
            <person name="Krutzmann J."/>
            <person name="Morin E."/>
            <person name="Arend M."/>
            <person name="Barry K.W."/>
            <person name="Binder M."/>
            <person name="Choi C."/>
            <person name="Clum A."/>
            <person name="Copeland A."/>
            <person name="Grisel N."/>
            <person name="Haridas S."/>
            <person name="Kipfer T."/>
            <person name="LaButti K."/>
            <person name="Lindquist E."/>
            <person name="Lipzen A."/>
            <person name="Maire R."/>
            <person name="Meier B."/>
            <person name="Mihaltcheva S."/>
            <person name="Molinier V."/>
            <person name="Murat C."/>
            <person name="Poggeler S."/>
            <person name="Quandt C.A."/>
            <person name="Sperisen C."/>
            <person name="Tritt A."/>
            <person name="Tisserant E."/>
            <person name="Crous P.W."/>
            <person name="Henrissat B."/>
            <person name="Nehls U."/>
            <person name="Egli S."/>
            <person name="Spatafora J.W."/>
            <person name="Grigoriev I.V."/>
            <person name="Martin F.M."/>
        </authorList>
    </citation>
    <scope>NUCLEOTIDE SEQUENCE [LARGE SCALE GENOMIC DNA]</scope>
    <source>
        <strain evidence="2 3">CBS 459.81</strain>
    </source>
</reference>
<accession>A0A8E2E482</accession>
<evidence type="ECO:0000256" key="1">
    <source>
        <dbReference type="SAM" id="MobiDB-lite"/>
    </source>
</evidence>
<dbReference type="Proteomes" id="UP000250266">
    <property type="component" value="Unassembled WGS sequence"/>
</dbReference>
<keyword evidence="3" id="KW-1185">Reference proteome</keyword>
<dbReference type="AlphaFoldDB" id="A0A8E2E482"/>
<gene>
    <name evidence="2" type="ORF">K432DRAFT_445703</name>
</gene>
<protein>
    <submittedName>
        <fullName evidence="2">Uncharacterized protein</fullName>
    </submittedName>
</protein>
<name>A0A8E2E482_9PEZI</name>
<organism evidence="2 3">
    <name type="scientific">Lepidopterella palustris CBS 459.81</name>
    <dbReference type="NCBI Taxonomy" id="1314670"/>
    <lineage>
        <taxon>Eukaryota</taxon>
        <taxon>Fungi</taxon>
        <taxon>Dikarya</taxon>
        <taxon>Ascomycota</taxon>
        <taxon>Pezizomycotina</taxon>
        <taxon>Dothideomycetes</taxon>
        <taxon>Pleosporomycetidae</taxon>
        <taxon>Mytilinidiales</taxon>
        <taxon>Argynnaceae</taxon>
        <taxon>Lepidopterella</taxon>
    </lineage>
</organism>
<dbReference type="EMBL" id="KV745168">
    <property type="protein sequence ID" value="OCK76916.1"/>
    <property type="molecule type" value="Genomic_DNA"/>
</dbReference>
<evidence type="ECO:0000313" key="3">
    <source>
        <dbReference type="Proteomes" id="UP000250266"/>
    </source>
</evidence>
<proteinExistence type="predicted"/>
<feature type="compositionally biased region" description="Polar residues" evidence="1">
    <location>
        <begin position="72"/>
        <end position="82"/>
    </location>
</feature>
<feature type="region of interest" description="Disordered" evidence="1">
    <location>
        <begin position="72"/>
        <end position="97"/>
    </location>
</feature>
<evidence type="ECO:0000313" key="2">
    <source>
        <dbReference type="EMBL" id="OCK76916.1"/>
    </source>
</evidence>
<sequence>MTAYLPHLLCSVSPNYSLKELLQLTSPTMSFQLTSHEMSLTTTPEIISLTTTPEDLSLTTTSEKISLTITPEKGSLTSSPEITPTKPAPKAPVTPTKSTIATATAPASVSAIKPLNLADVQSFLHTFLRSEYVYPFVQPPNPTRWTALAKSIETPVLRDLPGYQDLLSFRHILVKQYRLRNAPICYFEFLVCNWADKQRFHPRWVVFERQGDLEGWAQEVQKQRVLVDALFPLQPSGGGVGTWNQVRMGREARMWWERGSAELLKCQEAERGWEITINPMPSLRKMLNLLFGDWKGIGMDPRTKTMEIGTEPKTAQVGREKGKSIGQPEQMVHDTVVEKLAPSSMARQERYEPLGPLCHCGIRHNFDINRKIASAEDIDMEMGAPPKYQERESGNG</sequence>